<dbReference type="InterPro" id="IPR011990">
    <property type="entry name" value="TPR-like_helical_dom_sf"/>
</dbReference>
<dbReference type="Proteomes" id="UP000441399">
    <property type="component" value="Unassembled WGS sequence"/>
</dbReference>
<dbReference type="SUPFAM" id="SSF144059">
    <property type="entry name" value="ImpE-like"/>
    <property type="match status" value="1"/>
</dbReference>
<keyword evidence="4" id="KW-1185">Reference proteome</keyword>
<dbReference type="Pfam" id="PF07024">
    <property type="entry name" value="ImpE"/>
    <property type="match status" value="1"/>
</dbReference>
<sequence>MQAKDHIREARLDEALSELMQGVREDPADSSKRVYLFQLFAVMGDFQRALNQLNVLGEMDAKTLMMVQTYRQLIQCEQFREHVFAGNSSPLVFGDPEPSVALMLEALKLSAAGEHEHAAALRAEAFIDIRAAAGNVSIDGAESFEWIADADSRIGPFVEAYIDGKYFWVPFTCIRSIEIHEPEDLRDLVWAPCEFTWQNGGSVVGFIPSRYPIERGSQCRNEVLLSRLTNWKQLSSEEYAGSGQRIWATNAGDYPILSCRTISFDADPTAPTEVNDAETEADHSEFHTVA</sequence>
<dbReference type="InterPro" id="IPR009211">
    <property type="entry name" value="TagJ"/>
</dbReference>
<dbReference type="AlphaFoldDB" id="A0A5S9PWJ8"/>
<evidence type="ECO:0000313" key="3">
    <source>
        <dbReference type="EMBL" id="CAA0109462.1"/>
    </source>
</evidence>
<name>A0A5S9PWJ8_9GAMM</name>
<reference evidence="3 4" key="1">
    <citation type="submission" date="2019-11" db="EMBL/GenBank/DDBJ databases">
        <authorList>
            <person name="Holert J."/>
        </authorList>
    </citation>
    <scope>NUCLEOTIDE SEQUENCE [LARGE SCALE GENOMIC DNA]</scope>
    <source>
        <strain evidence="3">SB11_3</strain>
    </source>
</reference>
<evidence type="ECO:0000256" key="1">
    <source>
        <dbReference type="SAM" id="MobiDB-lite"/>
    </source>
</evidence>
<gene>
    <name evidence="3" type="ORF">OPDIPICF_01471</name>
    <name evidence="2" type="ORF">OPDIPICF_03940</name>
</gene>
<dbReference type="EMBL" id="CACSIO010000003">
    <property type="protein sequence ID" value="CAA0094166.1"/>
    <property type="molecule type" value="Genomic_DNA"/>
</dbReference>
<dbReference type="Gene3D" id="1.25.40.10">
    <property type="entry name" value="Tetratricopeptide repeat domain"/>
    <property type="match status" value="1"/>
</dbReference>
<evidence type="ECO:0000313" key="4">
    <source>
        <dbReference type="Proteomes" id="UP000441399"/>
    </source>
</evidence>
<dbReference type="EMBL" id="CACSIO010000012">
    <property type="protein sequence ID" value="CAA0109462.1"/>
    <property type="molecule type" value="Genomic_DNA"/>
</dbReference>
<accession>A0A5S9PWJ8</accession>
<evidence type="ECO:0008006" key="5">
    <source>
        <dbReference type="Google" id="ProtNLM"/>
    </source>
</evidence>
<feature type="region of interest" description="Disordered" evidence="1">
    <location>
        <begin position="269"/>
        <end position="290"/>
    </location>
</feature>
<protein>
    <recommendedName>
        <fullName evidence="5">Virulence protein SciE type</fullName>
    </recommendedName>
</protein>
<dbReference type="OrthoDB" id="5416084at2"/>
<proteinExistence type="predicted"/>
<dbReference type="PIRSF" id="PIRSF029288">
    <property type="entry name" value="SciE_ImpE"/>
    <property type="match status" value="1"/>
</dbReference>
<feature type="compositionally biased region" description="Basic and acidic residues" evidence="1">
    <location>
        <begin position="280"/>
        <end position="290"/>
    </location>
</feature>
<evidence type="ECO:0000313" key="2">
    <source>
        <dbReference type="EMBL" id="CAA0094166.1"/>
    </source>
</evidence>
<organism evidence="3 4">
    <name type="scientific">BD1-7 clade bacterium</name>
    <dbReference type="NCBI Taxonomy" id="2029982"/>
    <lineage>
        <taxon>Bacteria</taxon>
        <taxon>Pseudomonadati</taxon>
        <taxon>Pseudomonadota</taxon>
        <taxon>Gammaproteobacteria</taxon>
        <taxon>Cellvibrionales</taxon>
        <taxon>Spongiibacteraceae</taxon>
        <taxon>BD1-7 clade</taxon>
    </lineage>
</organism>